<proteinExistence type="predicted"/>
<gene>
    <name evidence="3" type="ORF">DSYM_05690</name>
</gene>
<sequence length="248" mass="26426">MGNSEAAAVIDTHLIVILGIMVATGVLGGLANFFLNERDSGGSLASAFRHMVLGTVAALTVPLFLNMMSSHLLEATRLKSSELFVFAGFCLLYVVVTRRFFDNIAASLLRQVEQVRREVKHLQYSAERAPQPAAAALAARSGEADTAEPAPASIVELPRNAVSFGDIELMRAVAEGNAIYGANTGLAAKTSLPKEQIASRLAALKAMGLIESKIDERNVVRWHLTPKGRSLLDGISAAASLEERRDAG</sequence>
<feature type="domain" description="YEATS-Like-Associating Three TM" evidence="2">
    <location>
        <begin position="13"/>
        <end position="119"/>
    </location>
</feature>
<dbReference type="InterPro" id="IPR036388">
    <property type="entry name" value="WH-like_DNA-bd_sf"/>
</dbReference>
<dbReference type="Pfam" id="PF20303">
    <property type="entry name" value="YLATT"/>
    <property type="match status" value="1"/>
</dbReference>
<dbReference type="Gene3D" id="1.10.10.10">
    <property type="entry name" value="Winged helix-like DNA-binding domain superfamily/Winged helix DNA-binding domain"/>
    <property type="match status" value="1"/>
</dbReference>
<evidence type="ECO:0000259" key="2">
    <source>
        <dbReference type="Pfam" id="PF20303"/>
    </source>
</evidence>
<accession>A0A809QWQ8</accession>
<feature type="transmembrane region" description="Helical" evidence="1">
    <location>
        <begin position="83"/>
        <end position="101"/>
    </location>
</feature>
<evidence type="ECO:0000256" key="1">
    <source>
        <dbReference type="SAM" id="Phobius"/>
    </source>
</evidence>
<dbReference type="InterPro" id="IPR036390">
    <property type="entry name" value="WH_DNA-bd_sf"/>
</dbReference>
<dbReference type="InterPro" id="IPR046890">
    <property type="entry name" value="YLATT"/>
</dbReference>
<dbReference type="Proteomes" id="UP000662914">
    <property type="component" value="Chromosome"/>
</dbReference>
<organism evidence="3 4">
    <name type="scientific">Candidatus Desulfobacillus denitrificans</name>
    <dbReference type="NCBI Taxonomy" id="2608985"/>
    <lineage>
        <taxon>Bacteria</taxon>
        <taxon>Pseudomonadati</taxon>
        <taxon>Pseudomonadota</taxon>
        <taxon>Betaproteobacteria</taxon>
        <taxon>Candidatus Desulfobacillus</taxon>
    </lineage>
</organism>
<keyword evidence="1" id="KW-0472">Membrane</keyword>
<protein>
    <recommendedName>
        <fullName evidence="2">YEATS-Like-Associating Three TM domain-containing protein</fullName>
    </recommendedName>
</protein>
<dbReference type="AlphaFoldDB" id="A0A809QWQ8"/>
<feature type="transmembrane region" description="Helical" evidence="1">
    <location>
        <begin position="47"/>
        <end position="68"/>
    </location>
</feature>
<dbReference type="SUPFAM" id="SSF46785">
    <property type="entry name" value="Winged helix' DNA-binding domain"/>
    <property type="match status" value="1"/>
</dbReference>
<keyword evidence="1" id="KW-1133">Transmembrane helix</keyword>
<dbReference type="EMBL" id="AP021857">
    <property type="protein sequence ID" value="BBO19870.1"/>
    <property type="molecule type" value="Genomic_DNA"/>
</dbReference>
<name>A0A809QWQ8_9PROT</name>
<evidence type="ECO:0000313" key="4">
    <source>
        <dbReference type="Proteomes" id="UP000662914"/>
    </source>
</evidence>
<dbReference type="KEGG" id="ddz:DSYM_05690"/>
<feature type="transmembrane region" description="Helical" evidence="1">
    <location>
        <begin position="12"/>
        <end position="35"/>
    </location>
</feature>
<reference evidence="3" key="1">
    <citation type="journal article" name="DNA Res.">
        <title>The physiological potential of anammox bacteria as revealed by their core genome structure.</title>
        <authorList>
            <person name="Okubo T."/>
            <person name="Toyoda A."/>
            <person name="Fukuhara K."/>
            <person name="Uchiyama I."/>
            <person name="Harigaya Y."/>
            <person name="Kuroiwa M."/>
            <person name="Suzuki T."/>
            <person name="Murakami Y."/>
            <person name="Suwa Y."/>
            <person name="Takami H."/>
        </authorList>
    </citation>
    <scope>NUCLEOTIDE SEQUENCE</scope>
    <source>
        <strain evidence="3">317325-3</strain>
    </source>
</reference>
<evidence type="ECO:0000313" key="3">
    <source>
        <dbReference type="EMBL" id="BBO19870.1"/>
    </source>
</evidence>
<keyword evidence="1" id="KW-0812">Transmembrane</keyword>